<evidence type="ECO:0000256" key="1">
    <source>
        <dbReference type="ARBA" id="ARBA00010646"/>
    </source>
</evidence>
<dbReference type="Gene3D" id="3.20.20.80">
    <property type="entry name" value="Glycosidases"/>
    <property type="match status" value="1"/>
</dbReference>
<dbReference type="Proteomes" id="UP001285244">
    <property type="component" value="Unassembled WGS sequence"/>
</dbReference>
<organism evidence="3 4">
    <name type="scientific">Absicoccus intestinalis</name>
    <dbReference type="NCBI Taxonomy" id="2926319"/>
    <lineage>
        <taxon>Bacteria</taxon>
        <taxon>Bacillati</taxon>
        <taxon>Bacillota</taxon>
        <taxon>Erysipelotrichia</taxon>
        <taxon>Erysipelotrichales</taxon>
        <taxon>Erysipelotrichaceae</taxon>
        <taxon>Absicoccus</taxon>
    </lineage>
</organism>
<reference evidence="3 4" key="1">
    <citation type="submission" date="2022-03" db="EMBL/GenBank/DDBJ databases">
        <title>Novel taxa within the pig intestine.</title>
        <authorList>
            <person name="Wylensek D."/>
            <person name="Bishof K."/>
            <person name="Afrizal A."/>
            <person name="Clavel T."/>
        </authorList>
    </citation>
    <scope>NUCLEOTIDE SEQUENCE [LARGE SCALE GENOMIC DNA]</scope>
    <source>
        <strain evidence="3 4">Cla-KB-P134</strain>
    </source>
</reference>
<dbReference type="RefSeq" id="WP_320324882.1">
    <property type="nucleotide sequence ID" value="NZ_JALBUS010000002.1"/>
</dbReference>
<feature type="domain" description="Peptidase C51" evidence="2">
    <location>
        <begin position="1"/>
        <end position="117"/>
    </location>
</feature>
<dbReference type="PROSITE" id="PS50911">
    <property type="entry name" value="CHAP"/>
    <property type="match status" value="1"/>
</dbReference>
<name>A0ABU4WM47_9FIRM</name>
<dbReference type="PROSITE" id="PS51904">
    <property type="entry name" value="GLYCOSYL_HYDROL_F25_2"/>
    <property type="match status" value="1"/>
</dbReference>
<dbReference type="EMBL" id="JALBUS010000002">
    <property type="protein sequence ID" value="MDX8416547.1"/>
    <property type="molecule type" value="Genomic_DNA"/>
</dbReference>
<gene>
    <name evidence="3" type="ORF">MOZ64_01650</name>
</gene>
<evidence type="ECO:0000313" key="4">
    <source>
        <dbReference type="Proteomes" id="UP001285244"/>
    </source>
</evidence>
<proteinExistence type="inferred from homology"/>
<dbReference type="InterPro" id="IPR017853">
    <property type="entry name" value="GH"/>
</dbReference>
<dbReference type="Pfam" id="PF05257">
    <property type="entry name" value="CHAP"/>
    <property type="match status" value="1"/>
</dbReference>
<dbReference type="InterPro" id="IPR002053">
    <property type="entry name" value="Glyco_hydro_25"/>
</dbReference>
<evidence type="ECO:0000259" key="2">
    <source>
        <dbReference type="PROSITE" id="PS50911"/>
    </source>
</evidence>
<keyword evidence="4" id="KW-1185">Reference proteome</keyword>
<sequence length="570" mass="63609">MQYAVARTGVAMPNCFTYATARISEIVGSRQSLDGSSKVVGAGQLWVTHAPEFAQSSTPVLGALMIFQGGVAPYYYGHVAVVEGISGGRVTFSESSYREFNFRLNSMSSAPGSYYPNGYGNLKLIGYLVHKSLTASDIKLTNENGTYTLAVPTNKRRDSPTGIIAETLPVGKKLSYTNVTTYGGSRYISWVETEPNGNKYRYYVYAPKQESSSYSESQLINEVGVATLTKAVNKRRDSPTGIIAETLPVGKKLSYTNKWIGNGHRYISWVETEPNGNKYRYFVAVSGSEKYGVDTWATFGGPSTDTKAPQTPTTAQTINESNVKHWGVDLSEHNADGIDLSAYDFAILRSNYGEIADKEIECWIDVCKKTGIPYGLYCYDYAIDDDQAEAEAKYTIEMAQKYKPELGVWIDMEDEDKYKEKRNAWTKERALRTCEIFCKCVQSAGFYTGIYSSSWVFKNWLNSSTLNQYDKWVAQWDSNDGNYNSDTSSMGTIHQYTSVDKHSGIGLDKNAMYVDFDHYKSKIAEKPQNETENVQKDESNESDIKKLNVLISTLINLLKKLLSIFGKSGD</sequence>
<evidence type="ECO:0000313" key="3">
    <source>
        <dbReference type="EMBL" id="MDX8416547.1"/>
    </source>
</evidence>
<dbReference type="SUPFAM" id="SSF51445">
    <property type="entry name" value="(Trans)glycosidases"/>
    <property type="match status" value="1"/>
</dbReference>
<comment type="similarity">
    <text evidence="1">Belongs to the glycosyl hydrolase 25 family.</text>
</comment>
<dbReference type="SUPFAM" id="SSF54001">
    <property type="entry name" value="Cysteine proteinases"/>
    <property type="match status" value="1"/>
</dbReference>
<dbReference type="Gene3D" id="3.90.1720.10">
    <property type="entry name" value="endopeptidase domain like (from Nostoc punctiforme)"/>
    <property type="match status" value="1"/>
</dbReference>
<dbReference type="InterPro" id="IPR038765">
    <property type="entry name" value="Papain-like_cys_pep_sf"/>
</dbReference>
<comment type="caution">
    <text evidence="3">The sequence shown here is derived from an EMBL/GenBank/DDBJ whole genome shotgun (WGS) entry which is preliminary data.</text>
</comment>
<protein>
    <submittedName>
        <fullName evidence="3">CHAP domain-containing protein</fullName>
    </submittedName>
</protein>
<dbReference type="PANTHER" id="PTHR34135">
    <property type="entry name" value="LYSOZYME"/>
    <property type="match status" value="1"/>
</dbReference>
<dbReference type="InterPro" id="IPR007921">
    <property type="entry name" value="CHAP_dom"/>
</dbReference>
<dbReference type="PANTHER" id="PTHR34135:SF2">
    <property type="entry name" value="LYSOZYME"/>
    <property type="match status" value="1"/>
</dbReference>
<dbReference type="Pfam" id="PF01183">
    <property type="entry name" value="Glyco_hydro_25"/>
    <property type="match status" value="1"/>
</dbReference>
<accession>A0ABU4WM47</accession>